<feature type="transmembrane region" description="Helical" evidence="1">
    <location>
        <begin position="116"/>
        <end position="137"/>
    </location>
</feature>
<keyword evidence="1" id="KW-0472">Membrane</keyword>
<dbReference type="OrthoDB" id="2562493at2759"/>
<evidence type="ECO:0000256" key="1">
    <source>
        <dbReference type="SAM" id="Phobius"/>
    </source>
</evidence>
<dbReference type="EMBL" id="JAACJK010000067">
    <property type="protein sequence ID" value="KAF5334622.1"/>
    <property type="molecule type" value="Genomic_DNA"/>
</dbReference>
<feature type="transmembrane region" description="Helical" evidence="1">
    <location>
        <begin position="82"/>
        <end position="104"/>
    </location>
</feature>
<keyword evidence="1" id="KW-0812">Transmembrane</keyword>
<evidence type="ECO:0000313" key="2">
    <source>
        <dbReference type="EMBL" id="KAF5334622.1"/>
    </source>
</evidence>
<keyword evidence="3" id="KW-1185">Reference proteome</keyword>
<dbReference type="Proteomes" id="UP000541558">
    <property type="component" value="Unassembled WGS sequence"/>
</dbReference>
<dbReference type="AlphaFoldDB" id="A0A8H5C3K0"/>
<evidence type="ECO:0000313" key="3">
    <source>
        <dbReference type="Proteomes" id="UP000541558"/>
    </source>
</evidence>
<accession>A0A8H5C3K0</accession>
<name>A0A8H5C3K0_9AGAR</name>
<comment type="caution">
    <text evidence="2">The sequence shown here is derived from an EMBL/GenBank/DDBJ whole genome shotgun (WGS) entry which is preliminary data.</text>
</comment>
<reference evidence="2 3" key="1">
    <citation type="journal article" date="2020" name="ISME J.">
        <title>Uncovering the hidden diversity of litter-decomposition mechanisms in mushroom-forming fungi.</title>
        <authorList>
            <person name="Floudas D."/>
            <person name="Bentzer J."/>
            <person name="Ahren D."/>
            <person name="Johansson T."/>
            <person name="Persson P."/>
            <person name="Tunlid A."/>
        </authorList>
    </citation>
    <scope>NUCLEOTIDE SEQUENCE [LARGE SCALE GENOMIC DNA]</scope>
    <source>
        <strain evidence="2 3">CBS 175.51</strain>
    </source>
</reference>
<sequence length="189" mass="20841">MGAFDTTLGALLLCAVLNTYLYGLTTFQYGTYYNTEFNDPLWIKSAVGALFCVDTVHSISVIYMVWVYLIENMGDPTFVAHSVWPLPFSAIVISIIAVGVQNFLSLRIYRLLDQKWLLILFGCVSTGTAILGFALGVKLMTMDYLAEYMTVKPQLTAWLTMEVALDTTISGTPPCGIGHSPDLETSILD</sequence>
<dbReference type="PANTHER" id="PTHR40465">
    <property type="entry name" value="CHROMOSOME 1, WHOLE GENOME SHOTGUN SEQUENCE"/>
    <property type="match status" value="1"/>
</dbReference>
<protein>
    <submittedName>
        <fullName evidence="2">Uncharacterized protein</fullName>
    </submittedName>
</protein>
<gene>
    <name evidence="2" type="ORF">D9611_012010</name>
</gene>
<keyword evidence="1" id="KW-1133">Transmembrane helix</keyword>
<proteinExistence type="predicted"/>
<organism evidence="2 3">
    <name type="scientific">Ephemerocybe angulata</name>
    <dbReference type="NCBI Taxonomy" id="980116"/>
    <lineage>
        <taxon>Eukaryota</taxon>
        <taxon>Fungi</taxon>
        <taxon>Dikarya</taxon>
        <taxon>Basidiomycota</taxon>
        <taxon>Agaricomycotina</taxon>
        <taxon>Agaricomycetes</taxon>
        <taxon>Agaricomycetidae</taxon>
        <taxon>Agaricales</taxon>
        <taxon>Agaricineae</taxon>
        <taxon>Psathyrellaceae</taxon>
        <taxon>Ephemerocybe</taxon>
    </lineage>
</organism>
<dbReference type="PANTHER" id="PTHR40465:SF1">
    <property type="entry name" value="DUF6534 DOMAIN-CONTAINING PROTEIN"/>
    <property type="match status" value="1"/>
</dbReference>
<feature type="transmembrane region" description="Helical" evidence="1">
    <location>
        <begin position="47"/>
        <end position="70"/>
    </location>
</feature>